<protein>
    <recommendedName>
        <fullName evidence="1">DUF4476 domain-containing protein</fullName>
    </recommendedName>
</protein>
<name>A0A815JGJ0_ADIRI</name>
<dbReference type="AlphaFoldDB" id="A0A815JGJ0"/>
<dbReference type="Proteomes" id="UP000663828">
    <property type="component" value="Unassembled WGS sequence"/>
</dbReference>
<dbReference type="Pfam" id="PF14771">
    <property type="entry name" value="DUF4476"/>
    <property type="match status" value="1"/>
</dbReference>
<reference evidence="2" key="1">
    <citation type="submission" date="2021-02" db="EMBL/GenBank/DDBJ databases">
        <authorList>
            <person name="Nowell W R."/>
        </authorList>
    </citation>
    <scope>NUCLEOTIDE SEQUENCE</scope>
</reference>
<keyword evidence="4" id="KW-1185">Reference proteome</keyword>
<evidence type="ECO:0000313" key="3">
    <source>
        <dbReference type="EMBL" id="CAF1383979.1"/>
    </source>
</evidence>
<comment type="caution">
    <text evidence="2">The sequence shown here is derived from an EMBL/GenBank/DDBJ whole genome shotgun (WGS) entry which is preliminary data.</text>
</comment>
<proteinExistence type="predicted"/>
<dbReference type="EMBL" id="CAJNOJ010000303">
    <property type="protein sequence ID" value="CAF1383979.1"/>
    <property type="molecule type" value="Genomic_DNA"/>
</dbReference>
<gene>
    <name evidence="3" type="ORF">EDS130_LOCUS35091</name>
    <name evidence="2" type="ORF">XAT740_LOCUS32827</name>
</gene>
<feature type="domain" description="DUF4476" evidence="1">
    <location>
        <begin position="1"/>
        <end position="91"/>
    </location>
</feature>
<evidence type="ECO:0000313" key="2">
    <source>
        <dbReference type="EMBL" id="CAF1376399.1"/>
    </source>
</evidence>
<evidence type="ECO:0000259" key="1">
    <source>
        <dbReference type="Pfam" id="PF14771"/>
    </source>
</evidence>
<dbReference type="EMBL" id="CAJNOR010003090">
    <property type="protein sequence ID" value="CAF1376399.1"/>
    <property type="molecule type" value="Genomic_DNA"/>
</dbReference>
<dbReference type="Proteomes" id="UP000663852">
    <property type="component" value="Unassembled WGS sequence"/>
</dbReference>
<dbReference type="InterPro" id="IPR028011">
    <property type="entry name" value="DUF4476"/>
</dbReference>
<organism evidence="2 4">
    <name type="scientific">Adineta ricciae</name>
    <name type="common">Rotifer</name>
    <dbReference type="NCBI Taxonomy" id="249248"/>
    <lineage>
        <taxon>Eukaryota</taxon>
        <taxon>Metazoa</taxon>
        <taxon>Spiralia</taxon>
        <taxon>Gnathifera</taxon>
        <taxon>Rotifera</taxon>
        <taxon>Eurotatoria</taxon>
        <taxon>Bdelloidea</taxon>
        <taxon>Adinetida</taxon>
        <taxon>Adinetidae</taxon>
        <taxon>Adineta</taxon>
    </lineage>
</organism>
<accession>A0A815JGJ0</accession>
<dbReference type="OrthoDB" id="9980120at2759"/>
<evidence type="ECO:0000313" key="4">
    <source>
        <dbReference type="Proteomes" id="UP000663828"/>
    </source>
</evidence>
<sequence>MNSDIFNHLKDSLTKTTNPENQMYLITRTIGNVGTISRTQIADLMKYLPSDYYKLQLSKMAYGYVNDFHSYDHIVGDSFSFHHTKDYLNEYVHRY</sequence>